<keyword evidence="4 5" id="KW-0326">Glycosidase</keyword>
<proteinExistence type="inferred from homology"/>
<feature type="domain" description="Glycosyl hydrolase family 32 N-terminal" evidence="6">
    <location>
        <begin position="56"/>
        <end position="321"/>
    </location>
</feature>
<evidence type="ECO:0000259" key="7">
    <source>
        <dbReference type="Pfam" id="PF08244"/>
    </source>
</evidence>
<evidence type="ECO:0000259" key="6">
    <source>
        <dbReference type="Pfam" id="PF00251"/>
    </source>
</evidence>
<dbReference type="HOGENOM" id="CLU_001528_7_0_9"/>
<evidence type="ECO:0000256" key="4">
    <source>
        <dbReference type="ARBA" id="ARBA00023295"/>
    </source>
</evidence>
<comment type="similarity">
    <text evidence="1 5">Belongs to the glycosyl hydrolase 32 family.</text>
</comment>
<dbReference type="InterPro" id="IPR051214">
    <property type="entry name" value="GH32_Enzymes"/>
</dbReference>
<dbReference type="Gene3D" id="2.115.10.20">
    <property type="entry name" value="Glycosyl hydrolase domain, family 43"/>
    <property type="match status" value="1"/>
</dbReference>
<dbReference type="Pfam" id="PF00251">
    <property type="entry name" value="Glyco_hydro_32N"/>
    <property type="match status" value="1"/>
</dbReference>
<evidence type="ECO:0000313" key="9">
    <source>
        <dbReference type="Proteomes" id="UP000003490"/>
    </source>
</evidence>
<reference evidence="8 9" key="1">
    <citation type="submission" date="2007-08" db="EMBL/GenBank/DDBJ databases">
        <title>Draft genome sequence of Clostridium leptum (DSM 753).</title>
        <authorList>
            <person name="Sudarsanam P."/>
            <person name="Ley R."/>
            <person name="Guruge J."/>
            <person name="Turnbaugh P.J."/>
            <person name="Mahowald M."/>
            <person name="Liep D."/>
            <person name="Gordon J."/>
        </authorList>
    </citation>
    <scope>NUCLEOTIDE SEQUENCE [LARGE SCALE GENOMIC DNA]</scope>
    <source>
        <strain evidence="8 9">DSM 753</strain>
    </source>
</reference>
<dbReference type="Proteomes" id="UP000003490">
    <property type="component" value="Unassembled WGS sequence"/>
</dbReference>
<gene>
    <name evidence="8" type="ORF">CLOLEP_01847</name>
</gene>
<dbReference type="GO" id="GO:0004564">
    <property type="term" value="F:beta-fructofuranosidase activity"/>
    <property type="evidence" value="ECO:0007669"/>
    <property type="project" value="UniProtKB-EC"/>
</dbReference>
<dbReference type="InterPro" id="IPR013189">
    <property type="entry name" value="Glyco_hydro_32_C"/>
</dbReference>
<dbReference type="SUPFAM" id="SSF49899">
    <property type="entry name" value="Concanavalin A-like lectins/glucanases"/>
    <property type="match status" value="1"/>
</dbReference>
<dbReference type="InterPro" id="IPR023296">
    <property type="entry name" value="Glyco_hydro_beta-prop_sf"/>
</dbReference>
<protein>
    <recommendedName>
        <fullName evidence="2">beta-fructofuranosidase</fullName>
        <ecNumber evidence="2">3.2.1.26</ecNumber>
    </recommendedName>
</protein>
<sequence length="528" mass="60596">MFAPAEEGKPSSADAICGKEDIMNKRDHLQALREADAYMEKVKDEVQKHPWRQDYHYSPTVGWINDPCGLVQIDGYYHMLCQHYPFSGAWGMMYLSHARSKDLVHWERLPEAVAPSEPYDYWDEKHGGVYTCCGIDDEGVYKIIYTGHTEAFGQVECLATAEDGIHFQKYEGNPILSKCPEGMRQNDFRDTKVWKRGKKWYLTAGTTDGKFGRVALYHSDDLIHWEFQSFIWESRGEYGSMPECPNFFEVDGKWVLIFAPLELEDRKAMYLVGDFDYDAGRFFPQTVGEVDWGLDYYAPQVFKDDMGRTLMMGWMESWSFHPWYLGNAKNGQNPHGYVYDCSEIGFNGSISTPRTISVCHDGKLKFDPVPELKTLRKDPRTQYNMMVKAEEKIPVTAGDNVHCEIFAAFDLTQTSADVIGFGLRSSREHETLLEFDLAHGEIIFDRTRSGNKSAVVRKCNLESVRKDELTVHIYMDSTTIELFTDDNRTVMTNCIYSPVESDGLYLYAKGGDTLVSRLQTWGMEKVNQ</sequence>
<organism evidence="8 9">
    <name type="scientific">[Clostridium] leptum DSM 753</name>
    <dbReference type="NCBI Taxonomy" id="428125"/>
    <lineage>
        <taxon>Bacteria</taxon>
        <taxon>Bacillati</taxon>
        <taxon>Bacillota</taxon>
        <taxon>Clostridia</taxon>
        <taxon>Eubacteriales</taxon>
        <taxon>Oscillospiraceae</taxon>
        <taxon>Oscillospiraceae incertae sedis</taxon>
    </lineage>
</organism>
<name>A7VTF5_9FIRM</name>
<keyword evidence="3 5" id="KW-0378">Hydrolase</keyword>
<dbReference type="Pfam" id="PF08244">
    <property type="entry name" value="Glyco_hydro_32C"/>
    <property type="match status" value="1"/>
</dbReference>
<evidence type="ECO:0000256" key="1">
    <source>
        <dbReference type="ARBA" id="ARBA00009902"/>
    </source>
</evidence>
<dbReference type="InterPro" id="IPR001362">
    <property type="entry name" value="Glyco_hydro_32"/>
</dbReference>
<feature type="domain" description="Glycosyl hydrolase family 32 C-terminal" evidence="7">
    <location>
        <begin position="371"/>
        <end position="521"/>
    </location>
</feature>
<dbReference type="AlphaFoldDB" id="A7VTF5"/>
<dbReference type="InterPro" id="IPR013148">
    <property type="entry name" value="Glyco_hydro_32_N"/>
</dbReference>
<evidence type="ECO:0000256" key="3">
    <source>
        <dbReference type="ARBA" id="ARBA00022801"/>
    </source>
</evidence>
<reference evidence="8 9" key="2">
    <citation type="submission" date="2007-08" db="EMBL/GenBank/DDBJ databases">
        <authorList>
            <person name="Fulton L."/>
            <person name="Clifton S."/>
            <person name="Fulton B."/>
            <person name="Xu J."/>
            <person name="Minx P."/>
            <person name="Pepin K.H."/>
            <person name="Johnson M."/>
            <person name="Thiruvilangam P."/>
            <person name="Bhonagiri V."/>
            <person name="Nash W.E."/>
            <person name="Wang C."/>
            <person name="Mardis E.R."/>
            <person name="Wilson R.K."/>
        </authorList>
    </citation>
    <scope>NUCLEOTIDE SEQUENCE [LARGE SCALE GENOMIC DNA]</scope>
    <source>
        <strain evidence="8 9">DSM 753</strain>
    </source>
</reference>
<dbReference type="eggNOG" id="COG1621">
    <property type="taxonomic scope" value="Bacteria"/>
</dbReference>
<evidence type="ECO:0000256" key="5">
    <source>
        <dbReference type="RuleBase" id="RU362110"/>
    </source>
</evidence>
<dbReference type="InterPro" id="IPR013320">
    <property type="entry name" value="ConA-like_dom_sf"/>
</dbReference>
<dbReference type="SUPFAM" id="SSF75005">
    <property type="entry name" value="Arabinanase/levansucrase/invertase"/>
    <property type="match status" value="1"/>
</dbReference>
<dbReference type="PANTHER" id="PTHR43101:SF1">
    <property type="entry name" value="BETA-FRUCTOSIDASE"/>
    <property type="match status" value="1"/>
</dbReference>
<dbReference type="EMBL" id="ABCB02000018">
    <property type="protein sequence ID" value="EDO61451.1"/>
    <property type="molecule type" value="Genomic_DNA"/>
</dbReference>
<dbReference type="Gene3D" id="2.60.120.560">
    <property type="entry name" value="Exo-inulinase, domain 1"/>
    <property type="match status" value="1"/>
</dbReference>
<accession>A7VTF5</accession>
<dbReference type="PANTHER" id="PTHR43101">
    <property type="entry name" value="BETA-FRUCTOSIDASE"/>
    <property type="match status" value="1"/>
</dbReference>
<dbReference type="SMART" id="SM00640">
    <property type="entry name" value="Glyco_32"/>
    <property type="match status" value="1"/>
</dbReference>
<dbReference type="CDD" id="cd08996">
    <property type="entry name" value="GH32_FFase"/>
    <property type="match status" value="1"/>
</dbReference>
<evidence type="ECO:0000256" key="2">
    <source>
        <dbReference type="ARBA" id="ARBA00012758"/>
    </source>
</evidence>
<evidence type="ECO:0000313" key="8">
    <source>
        <dbReference type="EMBL" id="EDO61451.1"/>
    </source>
</evidence>
<dbReference type="EC" id="3.2.1.26" evidence="2"/>
<dbReference type="GO" id="GO:0005975">
    <property type="term" value="P:carbohydrate metabolic process"/>
    <property type="evidence" value="ECO:0007669"/>
    <property type="project" value="InterPro"/>
</dbReference>
<comment type="caution">
    <text evidence="8">The sequence shown here is derived from an EMBL/GenBank/DDBJ whole genome shotgun (WGS) entry which is preliminary data.</text>
</comment>